<gene>
    <name evidence="9" type="ORF">Hgul01_05165</name>
</gene>
<keyword evidence="6" id="KW-0482">Metalloprotease</keyword>
<feature type="domain" description="Peptidase M14" evidence="8">
    <location>
        <begin position="4"/>
        <end position="270"/>
    </location>
</feature>
<proteinExistence type="inferred from homology"/>
<dbReference type="Proteomes" id="UP001428290">
    <property type="component" value="Unassembled WGS sequence"/>
</dbReference>
<comment type="cofactor">
    <cofactor evidence="1">
        <name>Zn(2+)</name>
        <dbReference type="ChEBI" id="CHEBI:29105"/>
    </cofactor>
</comment>
<dbReference type="Pfam" id="PF00246">
    <property type="entry name" value="Peptidase_M14"/>
    <property type="match status" value="1"/>
</dbReference>
<keyword evidence="10" id="KW-1185">Reference proteome</keyword>
<organism evidence="9 10">
    <name type="scientific">Herpetosiphon gulosus</name>
    <dbReference type="NCBI Taxonomy" id="1973496"/>
    <lineage>
        <taxon>Bacteria</taxon>
        <taxon>Bacillati</taxon>
        <taxon>Chloroflexota</taxon>
        <taxon>Chloroflexia</taxon>
        <taxon>Herpetosiphonales</taxon>
        <taxon>Herpetosiphonaceae</taxon>
        <taxon>Herpetosiphon</taxon>
    </lineage>
</organism>
<evidence type="ECO:0000256" key="2">
    <source>
        <dbReference type="ARBA" id="ARBA00005988"/>
    </source>
</evidence>
<feature type="signal peptide" evidence="7">
    <location>
        <begin position="1"/>
        <end position="23"/>
    </location>
</feature>
<dbReference type="SUPFAM" id="SSF53187">
    <property type="entry name" value="Zn-dependent exopeptidases"/>
    <property type="match status" value="1"/>
</dbReference>
<accession>A0ABP9X9X1</accession>
<evidence type="ECO:0000259" key="8">
    <source>
        <dbReference type="SMART" id="SM00631"/>
    </source>
</evidence>
<evidence type="ECO:0000256" key="5">
    <source>
        <dbReference type="ARBA" id="ARBA00022833"/>
    </source>
</evidence>
<name>A0ABP9X9X1_9CHLR</name>
<dbReference type="PANTHER" id="PTHR11705">
    <property type="entry name" value="PROTEASE FAMILY M14 CARBOXYPEPTIDASE A,B"/>
    <property type="match status" value="1"/>
</dbReference>
<feature type="chain" id="PRO_5046694397" description="Peptidase M14 domain-containing protein" evidence="7">
    <location>
        <begin position="24"/>
        <end position="365"/>
    </location>
</feature>
<reference evidence="9 10" key="1">
    <citation type="submission" date="2024-02" db="EMBL/GenBank/DDBJ databases">
        <title>Herpetosiphon gulosus NBRC 112829.</title>
        <authorList>
            <person name="Ichikawa N."/>
            <person name="Katano-Makiyama Y."/>
            <person name="Hidaka K."/>
        </authorList>
    </citation>
    <scope>NUCLEOTIDE SEQUENCE [LARGE SCALE GENOMIC DNA]</scope>
    <source>
        <strain evidence="9 10">NBRC 112829</strain>
    </source>
</reference>
<keyword evidence="7" id="KW-0732">Signal</keyword>
<dbReference type="CDD" id="cd00596">
    <property type="entry name" value="Peptidase_M14_like"/>
    <property type="match status" value="1"/>
</dbReference>
<dbReference type="PANTHER" id="PTHR11705:SF143">
    <property type="entry name" value="SLL0236 PROTEIN"/>
    <property type="match status" value="1"/>
</dbReference>
<keyword evidence="4" id="KW-0378">Hydrolase</keyword>
<comment type="similarity">
    <text evidence="2">Belongs to the peptidase M14 family.</text>
</comment>
<dbReference type="SMART" id="SM00631">
    <property type="entry name" value="Zn_pept"/>
    <property type="match status" value="1"/>
</dbReference>
<evidence type="ECO:0000313" key="10">
    <source>
        <dbReference type="Proteomes" id="UP001428290"/>
    </source>
</evidence>
<evidence type="ECO:0000256" key="6">
    <source>
        <dbReference type="ARBA" id="ARBA00023049"/>
    </source>
</evidence>
<dbReference type="EMBL" id="BAABRU010000044">
    <property type="protein sequence ID" value="GAA5531340.1"/>
    <property type="molecule type" value="Genomic_DNA"/>
</dbReference>
<dbReference type="InterPro" id="IPR000834">
    <property type="entry name" value="Peptidase_M14"/>
</dbReference>
<keyword evidence="3" id="KW-0645">Protease</keyword>
<evidence type="ECO:0000256" key="1">
    <source>
        <dbReference type="ARBA" id="ARBA00001947"/>
    </source>
</evidence>
<sequence>MKKYLLMLTMVAGLLGIPATTLVAQTPTIAPTPNPSAVPVVDLTFGTSLQGRAITGTRFGNGPRKLFIVSNTHGGPEANTYQLALALLEYFRQNPQQVPADVSLYIIPTVNPDGLAIGTRFNSRSVDLNRNMDTNFDACPENDWNQTVEGAYGIVSDTGGAFVESELESQLVRDLVLDASAVVWVHSDGGDVFPAFCEHGPSIALAQAYAEASGYRYDRYWRNYMITGGMHDWAGALGIASITPELSTGELPDFDENLRAVQAVMARSEELLPLVTTTVESTTNITMPTLLWRYWRAHGGPDFFGLPISPVVEYQGWPTVFFAEQHLSLVPDGAERMQPAMRGEGGLALWQAYLLDQRSTSYQVR</sequence>
<comment type="caution">
    <text evidence="9">The sequence shown here is derived from an EMBL/GenBank/DDBJ whole genome shotgun (WGS) entry which is preliminary data.</text>
</comment>
<evidence type="ECO:0000313" key="9">
    <source>
        <dbReference type="EMBL" id="GAA5531340.1"/>
    </source>
</evidence>
<keyword evidence="5" id="KW-0862">Zinc</keyword>
<protein>
    <recommendedName>
        <fullName evidence="8">Peptidase M14 domain-containing protein</fullName>
    </recommendedName>
</protein>
<evidence type="ECO:0000256" key="7">
    <source>
        <dbReference type="SAM" id="SignalP"/>
    </source>
</evidence>
<dbReference type="Gene3D" id="3.40.630.10">
    <property type="entry name" value="Zn peptidases"/>
    <property type="match status" value="1"/>
</dbReference>
<evidence type="ECO:0000256" key="4">
    <source>
        <dbReference type="ARBA" id="ARBA00022801"/>
    </source>
</evidence>
<evidence type="ECO:0000256" key="3">
    <source>
        <dbReference type="ARBA" id="ARBA00022670"/>
    </source>
</evidence>